<evidence type="ECO:0000256" key="2">
    <source>
        <dbReference type="ARBA" id="ARBA00007663"/>
    </source>
</evidence>
<evidence type="ECO:0000313" key="14">
    <source>
        <dbReference type="Proteomes" id="UP000053577"/>
    </source>
</evidence>
<evidence type="ECO:0000256" key="5">
    <source>
        <dbReference type="ARBA" id="ARBA00022679"/>
    </source>
</evidence>
<dbReference type="PROSITE" id="PS51163">
    <property type="entry name" value="YRDC"/>
    <property type="match status" value="1"/>
</dbReference>
<keyword evidence="7" id="KW-0548">Nucleotidyltransferase</keyword>
<keyword evidence="6" id="KW-0819">tRNA processing</keyword>
<dbReference type="PANTHER" id="PTHR17490:SF16">
    <property type="entry name" value="THREONYLCARBAMOYL-AMP SYNTHASE"/>
    <property type="match status" value="1"/>
</dbReference>
<dbReference type="GO" id="GO:0005737">
    <property type="term" value="C:cytoplasm"/>
    <property type="evidence" value="ECO:0007669"/>
    <property type="project" value="UniProtKB-SubCell"/>
</dbReference>
<dbReference type="InterPro" id="IPR050156">
    <property type="entry name" value="TC-AMP_synthase_SUA5"/>
</dbReference>
<dbReference type="Pfam" id="PF01300">
    <property type="entry name" value="Sua5_yciO_yrdC"/>
    <property type="match status" value="1"/>
</dbReference>
<name>A0A0V8LXZ0_9CHLR</name>
<dbReference type="PANTHER" id="PTHR17490">
    <property type="entry name" value="SUA5"/>
    <property type="match status" value="1"/>
</dbReference>
<comment type="similarity">
    <text evidence="2">Belongs to the SUA5 family.</text>
</comment>
<evidence type="ECO:0000256" key="10">
    <source>
        <dbReference type="ARBA" id="ARBA00029774"/>
    </source>
</evidence>
<dbReference type="RefSeq" id="WP_058292783.1">
    <property type="nucleotide sequence ID" value="NZ_JGYD01000026.1"/>
</dbReference>
<dbReference type="InterPro" id="IPR006070">
    <property type="entry name" value="Sua5-like_dom"/>
</dbReference>
<sequence>MTPNLFDAGMESQIDQAVSILKRGGVVVFPTDTVYAVGALASNTQAVRRVFDIKGRANTKGLPALIGDISQINQVAKVFPPLARKLAKEYWPGGLTLVLPKTDNIPLELTGGNETVAIRIPNQPAVIEMLKRVGEPVTGTSANLSGCKSSLNAAEAEKQMGDRVDFILDGGQVSGGVESTIIAINPDGLKIIRQGAIKESDILETAAKNGFSA</sequence>
<comment type="catalytic activity">
    <reaction evidence="11">
        <text>L-threonine + hydrogencarbonate + ATP = L-threonylcarbamoyladenylate + diphosphate + H2O</text>
        <dbReference type="Rhea" id="RHEA:36407"/>
        <dbReference type="ChEBI" id="CHEBI:15377"/>
        <dbReference type="ChEBI" id="CHEBI:17544"/>
        <dbReference type="ChEBI" id="CHEBI:30616"/>
        <dbReference type="ChEBI" id="CHEBI:33019"/>
        <dbReference type="ChEBI" id="CHEBI:57926"/>
        <dbReference type="ChEBI" id="CHEBI:73682"/>
        <dbReference type="EC" id="2.7.7.87"/>
    </reaction>
</comment>
<evidence type="ECO:0000256" key="8">
    <source>
        <dbReference type="ARBA" id="ARBA00022741"/>
    </source>
</evidence>
<evidence type="ECO:0000313" key="13">
    <source>
        <dbReference type="EMBL" id="KSV16370.1"/>
    </source>
</evidence>
<dbReference type="GO" id="GO:0000049">
    <property type="term" value="F:tRNA binding"/>
    <property type="evidence" value="ECO:0007669"/>
    <property type="project" value="TreeGrafter"/>
</dbReference>
<dbReference type="InterPro" id="IPR017945">
    <property type="entry name" value="DHBP_synth_RibB-like_a/b_dom"/>
</dbReference>
<comment type="caution">
    <text evidence="13">The sequence shown here is derived from an EMBL/GenBank/DDBJ whole genome shotgun (WGS) entry which is preliminary data.</text>
</comment>
<keyword evidence="9" id="KW-0067">ATP-binding</keyword>
<reference evidence="13 14" key="1">
    <citation type="journal article" date="2015" name="Sci. Rep.">
        <title>A comparative genomics and reductive dehalogenase gene transcription study of two chloroethene-respiring bacteria, Dehalococcoides mccartyi strains MB and 11a.</title>
        <authorList>
            <person name="Low A."/>
            <person name="Shen Z."/>
            <person name="Cheng D."/>
            <person name="Rogers M.J."/>
            <person name="Lee P.K."/>
            <person name="He J."/>
        </authorList>
    </citation>
    <scope>NUCLEOTIDE SEQUENCE [LARGE SCALE GENOMIC DNA]</scope>
    <source>
        <strain evidence="13 14">MB</strain>
    </source>
</reference>
<keyword evidence="5" id="KW-0808">Transferase</keyword>
<proteinExistence type="inferred from homology"/>
<keyword evidence="4" id="KW-0963">Cytoplasm</keyword>
<gene>
    <name evidence="13" type="ORF">DA01_03820</name>
</gene>
<feature type="domain" description="YrdC-like" evidence="12">
    <location>
        <begin position="11"/>
        <end position="197"/>
    </location>
</feature>
<dbReference type="GO" id="GO:0061710">
    <property type="term" value="F:L-threonylcarbamoyladenylate synthase"/>
    <property type="evidence" value="ECO:0007669"/>
    <property type="project" value="UniProtKB-EC"/>
</dbReference>
<comment type="subcellular location">
    <subcellularLocation>
        <location evidence="1">Cytoplasm</location>
    </subcellularLocation>
</comment>
<evidence type="ECO:0000259" key="12">
    <source>
        <dbReference type="PROSITE" id="PS51163"/>
    </source>
</evidence>
<protein>
    <recommendedName>
        <fullName evidence="10">L-threonylcarbamoyladenylate synthase</fullName>
        <ecNumber evidence="3">2.7.7.87</ecNumber>
    </recommendedName>
    <alternativeName>
        <fullName evidence="10">L-threonylcarbamoyladenylate synthase</fullName>
    </alternativeName>
</protein>
<dbReference type="GO" id="GO:0005524">
    <property type="term" value="F:ATP binding"/>
    <property type="evidence" value="ECO:0007669"/>
    <property type="project" value="UniProtKB-KW"/>
</dbReference>
<dbReference type="GO" id="GO:0006450">
    <property type="term" value="P:regulation of translational fidelity"/>
    <property type="evidence" value="ECO:0007669"/>
    <property type="project" value="TreeGrafter"/>
</dbReference>
<dbReference type="Gene3D" id="3.90.870.10">
    <property type="entry name" value="DHBP synthase"/>
    <property type="match status" value="1"/>
</dbReference>
<evidence type="ECO:0000256" key="7">
    <source>
        <dbReference type="ARBA" id="ARBA00022695"/>
    </source>
</evidence>
<evidence type="ECO:0000256" key="3">
    <source>
        <dbReference type="ARBA" id="ARBA00012584"/>
    </source>
</evidence>
<evidence type="ECO:0000256" key="1">
    <source>
        <dbReference type="ARBA" id="ARBA00004496"/>
    </source>
</evidence>
<dbReference type="AlphaFoldDB" id="A0A0V8LXZ0"/>
<dbReference type="OrthoDB" id="9814580at2"/>
<dbReference type="NCBIfam" id="TIGR00057">
    <property type="entry name" value="L-threonylcarbamoyladenylate synthase"/>
    <property type="match status" value="1"/>
</dbReference>
<dbReference type="EC" id="2.7.7.87" evidence="3"/>
<evidence type="ECO:0000256" key="11">
    <source>
        <dbReference type="ARBA" id="ARBA00048366"/>
    </source>
</evidence>
<keyword evidence="8" id="KW-0547">Nucleotide-binding</keyword>
<evidence type="ECO:0000256" key="9">
    <source>
        <dbReference type="ARBA" id="ARBA00022840"/>
    </source>
</evidence>
<dbReference type="SUPFAM" id="SSF55821">
    <property type="entry name" value="YrdC/RibB"/>
    <property type="match status" value="1"/>
</dbReference>
<dbReference type="PATRIC" id="fig|61435.5.peg.766"/>
<dbReference type="EMBL" id="JGYD01000026">
    <property type="protein sequence ID" value="KSV16370.1"/>
    <property type="molecule type" value="Genomic_DNA"/>
</dbReference>
<dbReference type="GO" id="GO:0008033">
    <property type="term" value="P:tRNA processing"/>
    <property type="evidence" value="ECO:0007669"/>
    <property type="project" value="UniProtKB-KW"/>
</dbReference>
<accession>A0A0V8LXZ0</accession>
<evidence type="ECO:0000256" key="4">
    <source>
        <dbReference type="ARBA" id="ARBA00022490"/>
    </source>
</evidence>
<evidence type="ECO:0000256" key="6">
    <source>
        <dbReference type="ARBA" id="ARBA00022694"/>
    </source>
</evidence>
<dbReference type="Proteomes" id="UP000053577">
    <property type="component" value="Unassembled WGS sequence"/>
</dbReference>
<organism evidence="13 14">
    <name type="scientific">Dehalococcoides mccartyi</name>
    <dbReference type="NCBI Taxonomy" id="61435"/>
    <lineage>
        <taxon>Bacteria</taxon>
        <taxon>Bacillati</taxon>
        <taxon>Chloroflexota</taxon>
        <taxon>Dehalococcoidia</taxon>
        <taxon>Dehalococcoidales</taxon>
        <taxon>Dehalococcoidaceae</taxon>
        <taxon>Dehalococcoides</taxon>
    </lineage>
</organism>
<dbReference type="GO" id="GO:0003725">
    <property type="term" value="F:double-stranded RNA binding"/>
    <property type="evidence" value="ECO:0007669"/>
    <property type="project" value="InterPro"/>
</dbReference>